<sequence>MSTHHARVPVPTSAAPGPATPQPAAPTAPEALRPAAATLTVGAADDHAEHAADALADRALSRLDGEDPHRHTPGCGHLRRSFDGASGVVGSDGGALDADVTSQVEAARSGGTGLPGPVRRRMESAFGTDLGHVRVHTGPEAGRLSRAMSAEAFTTGDDIFFGHGRFAPHDPVGEKVLAHEIAHVVQETGSRAVRRFSNPFKKLFGKGAPTAPTQKELDAQKVKEGKVAEKAELAALARDRATGQQGRADLSSMVHEDDGLTSVTAGERMDVLWARFDMALAHELRIYRKVLRSGVPQEEAATYAYDKTWHGTFRSLESVRPPRETAAERLMLQVRSARDVEARHEEAMESEEEELAGSRVMPKDLEDVYDRMVTAMRSITTAEPEVHPELARDRAAKQVRDSLTPKVAGRLPLRNSAVDREAWALAEQRAPILEARRERQAQGVAANLEALGGLDKADATSGTVESAGGSVLSMIGTVGGKIADHYTPELAKAPGASNLKIPKKVDGGAVNKIVEAKYRTGKGLRSDDDFEKGAGDPLKTAGGRAKEGISTVTGMLGGLLTAVREAFATARSVRDAWNESDPYAAMSATKSGASAVDGLVSAAKSTASLAKLLGDKGVADGVAKVVPGLDIVASALAMVKAVTDVAVAGMRQHETDTAMFSARVNRPGKNANVMVWPLMNVSRSHTKNLESTTWALGSSVVDLGLSIGQVASAGGFGIPAAIKGVKSVVDSVHSLGHFIADEVFVVQAQAAERESAVQHLEGGAEHELRRHPKAAVDGIILRAAAGDETAKAFLANYRVQGRPVGPDLLNRIKPRTVVAHDPQKRRSSPQDLRAAEKEQLTTDDGALALIREAVLESMGVDADPQTVFERTRAAFEDAVGAAGGTAGGLLDRWRRSGSLAGERNTAQAGAEANGGRVRDDRGLFWRVRQTLKGEEHLARKERMTALLTAQGTGAPAAGLVVGAHTLAPDATPPQFAQFVDTVSVEDLEAELAARPQRNSPEMVDLLLELLQRKLTEAAGATP</sequence>
<dbReference type="Pfam" id="PF13699">
    <property type="entry name" value="eCIS_core"/>
    <property type="match status" value="1"/>
</dbReference>
<dbReference type="Proteomes" id="UP000677804">
    <property type="component" value="Chromosome"/>
</dbReference>
<reference evidence="3 4" key="1">
    <citation type="submission" date="2021-05" db="EMBL/GenBank/DDBJ databases">
        <title>Novel species in genus Cellulomonas.</title>
        <authorList>
            <person name="Zhang G."/>
        </authorList>
    </citation>
    <scope>NUCLEOTIDE SEQUENCE [LARGE SCALE GENOMIC DNA]</scope>
    <source>
        <strain evidence="4">zg-ZUI222</strain>
    </source>
</reference>
<dbReference type="RefSeq" id="WP_207339427.1">
    <property type="nucleotide sequence ID" value="NZ_CP074405.1"/>
</dbReference>
<evidence type="ECO:0000313" key="3">
    <source>
        <dbReference type="EMBL" id="QVI61853.1"/>
    </source>
</evidence>
<name>A0ABX8D314_9CELL</name>
<organism evidence="3 4">
    <name type="scientific">Cellulomonas wangleii</name>
    <dbReference type="NCBI Taxonomy" id="2816956"/>
    <lineage>
        <taxon>Bacteria</taxon>
        <taxon>Bacillati</taxon>
        <taxon>Actinomycetota</taxon>
        <taxon>Actinomycetes</taxon>
        <taxon>Micrococcales</taxon>
        <taxon>Cellulomonadaceae</taxon>
        <taxon>Cellulomonas</taxon>
    </lineage>
</organism>
<feature type="region of interest" description="Disordered" evidence="1">
    <location>
        <begin position="818"/>
        <end position="839"/>
    </location>
</feature>
<feature type="domain" description="eCIS core" evidence="2">
    <location>
        <begin position="114"/>
        <end position="190"/>
    </location>
</feature>
<evidence type="ECO:0000259" key="2">
    <source>
        <dbReference type="Pfam" id="PF13699"/>
    </source>
</evidence>
<feature type="region of interest" description="Disordered" evidence="1">
    <location>
        <begin position="1"/>
        <end position="28"/>
    </location>
</feature>
<gene>
    <name evidence="3" type="ORF">KG103_15625</name>
</gene>
<dbReference type="EMBL" id="CP074405">
    <property type="protein sequence ID" value="QVI61853.1"/>
    <property type="molecule type" value="Genomic_DNA"/>
</dbReference>
<dbReference type="InterPro" id="IPR025295">
    <property type="entry name" value="eCIS_core_dom"/>
</dbReference>
<evidence type="ECO:0000256" key="1">
    <source>
        <dbReference type="SAM" id="MobiDB-lite"/>
    </source>
</evidence>
<protein>
    <submittedName>
        <fullName evidence="3">DUF4157 domain-containing protein</fullName>
    </submittedName>
</protein>
<evidence type="ECO:0000313" key="4">
    <source>
        <dbReference type="Proteomes" id="UP000677804"/>
    </source>
</evidence>
<accession>A0ABX8D314</accession>
<proteinExistence type="predicted"/>
<keyword evidence="4" id="KW-1185">Reference proteome</keyword>